<keyword evidence="3" id="KW-1185">Reference proteome</keyword>
<feature type="region of interest" description="Disordered" evidence="1">
    <location>
        <begin position="31"/>
        <end position="93"/>
    </location>
</feature>
<dbReference type="VEuPathDB" id="FungiDB:ASPGLDRAFT_52700"/>
<evidence type="ECO:0000313" key="3">
    <source>
        <dbReference type="Proteomes" id="UP000184300"/>
    </source>
</evidence>
<sequence>MAIPYCAGDNDLNCVEADVVFHNQLEIQANHDEGKASQRGPISDTITPTSKATTSQLEQPSPPEQDSAATTPKKRRRPRPSQAKRRRFARRNE</sequence>
<proteinExistence type="predicted"/>
<gene>
    <name evidence="2" type="ORF">ASPGLDRAFT_52700</name>
</gene>
<dbReference type="OrthoDB" id="4458647at2759"/>
<protein>
    <submittedName>
        <fullName evidence="2">Uncharacterized protein</fullName>
    </submittedName>
</protein>
<accession>A0A1L9V6F0</accession>
<organism evidence="2 3">
    <name type="scientific">Aspergillus glaucus CBS 516.65</name>
    <dbReference type="NCBI Taxonomy" id="1160497"/>
    <lineage>
        <taxon>Eukaryota</taxon>
        <taxon>Fungi</taxon>
        <taxon>Dikarya</taxon>
        <taxon>Ascomycota</taxon>
        <taxon>Pezizomycotina</taxon>
        <taxon>Eurotiomycetes</taxon>
        <taxon>Eurotiomycetidae</taxon>
        <taxon>Eurotiales</taxon>
        <taxon>Aspergillaceae</taxon>
        <taxon>Aspergillus</taxon>
        <taxon>Aspergillus subgen. Aspergillus</taxon>
    </lineage>
</organism>
<dbReference type="RefSeq" id="XP_022396130.1">
    <property type="nucleotide sequence ID" value="XM_022547819.1"/>
</dbReference>
<evidence type="ECO:0000256" key="1">
    <source>
        <dbReference type="SAM" id="MobiDB-lite"/>
    </source>
</evidence>
<dbReference type="GeneID" id="34464080"/>
<name>A0A1L9V6F0_ASPGL</name>
<dbReference type="AlphaFoldDB" id="A0A1L9V6F0"/>
<dbReference type="Proteomes" id="UP000184300">
    <property type="component" value="Unassembled WGS sequence"/>
</dbReference>
<feature type="compositionally biased region" description="Basic residues" evidence="1">
    <location>
        <begin position="72"/>
        <end position="93"/>
    </location>
</feature>
<dbReference type="EMBL" id="KV878918">
    <property type="protein sequence ID" value="OJJ79432.1"/>
    <property type="molecule type" value="Genomic_DNA"/>
</dbReference>
<feature type="compositionally biased region" description="Polar residues" evidence="1">
    <location>
        <begin position="44"/>
        <end position="59"/>
    </location>
</feature>
<reference evidence="3" key="1">
    <citation type="journal article" date="2017" name="Genome Biol.">
        <title>Comparative genomics reveals high biological diversity and specific adaptations in the industrially and medically important fungal genus Aspergillus.</title>
        <authorList>
            <person name="de Vries R.P."/>
            <person name="Riley R."/>
            <person name="Wiebenga A."/>
            <person name="Aguilar-Osorio G."/>
            <person name="Amillis S."/>
            <person name="Uchima C.A."/>
            <person name="Anderluh G."/>
            <person name="Asadollahi M."/>
            <person name="Askin M."/>
            <person name="Barry K."/>
            <person name="Battaglia E."/>
            <person name="Bayram O."/>
            <person name="Benocci T."/>
            <person name="Braus-Stromeyer S.A."/>
            <person name="Caldana C."/>
            <person name="Canovas D."/>
            <person name="Cerqueira G.C."/>
            <person name="Chen F."/>
            <person name="Chen W."/>
            <person name="Choi C."/>
            <person name="Clum A."/>
            <person name="Dos Santos R.A."/>
            <person name="Damasio A.R."/>
            <person name="Diallinas G."/>
            <person name="Emri T."/>
            <person name="Fekete E."/>
            <person name="Flipphi M."/>
            <person name="Freyberg S."/>
            <person name="Gallo A."/>
            <person name="Gournas C."/>
            <person name="Habgood R."/>
            <person name="Hainaut M."/>
            <person name="Harispe M.L."/>
            <person name="Henrissat B."/>
            <person name="Hilden K.S."/>
            <person name="Hope R."/>
            <person name="Hossain A."/>
            <person name="Karabika E."/>
            <person name="Karaffa L."/>
            <person name="Karanyi Z."/>
            <person name="Krasevec N."/>
            <person name="Kuo A."/>
            <person name="Kusch H."/>
            <person name="LaButti K."/>
            <person name="Lagendijk E.L."/>
            <person name="Lapidus A."/>
            <person name="Levasseur A."/>
            <person name="Lindquist E."/>
            <person name="Lipzen A."/>
            <person name="Logrieco A.F."/>
            <person name="MacCabe A."/>
            <person name="Maekelae M.R."/>
            <person name="Malavazi I."/>
            <person name="Melin P."/>
            <person name="Meyer V."/>
            <person name="Mielnichuk N."/>
            <person name="Miskei M."/>
            <person name="Molnar A.P."/>
            <person name="Mule G."/>
            <person name="Ngan C.Y."/>
            <person name="Orejas M."/>
            <person name="Orosz E."/>
            <person name="Ouedraogo J.P."/>
            <person name="Overkamp K.M."/>
            <person name="Park H.-S."/>
            <person name="Perrone G."/>
            <person name="Piumi F."/>
            <person name="Punt P.J."/>
            <person name="Ram A.F."/>
            <person name="Ramon A."/>
            <person name="Rauscher S."/>
            <person name="Record E."/>
            <person name="Riano-Pachon D.M."/>
            <person name="Robert V."/>
            <person name="Roehrig J."/>
            <person name="Ruller R."/>
            <person name="Salamov A."/>
            <person name="Salih N.S."/>
            <person name="Samson R.A."/>
            <person name="Sandor E."/>
            <person name="Sanguinetti M."/>
            <person name="Schuetze T."/>
            <person name="Sepcic K."/>
            <person name="Shelest E."/>
            <person name="Sherlock G."/>
            <person name="Sophianopoulou V."/>
            <person name="Squina F.M."/>
            <person name="Sun H."/>
            <person name="Susca A."/>
            <person name="Todd R.B."/>
            <person name="Tsang A."/>
            <person name="Unkles S.E."/>
            <person name="van de Wiele N."/>
            <person name="van Rossen-Uffink D."/>
            <person name="Oliveira J.V."/>
            <person name="Vesth T.C."/>
            <person name="Visser J."/>
            <person name="Yu J.-H."/>
            <person name="Zhou M."/>
            <person name="Andersen M.R."/>
            <person name="Archer D.B."/>
            <person name="Baker S.E."/>
            <person name="Benoit I."/>
            <person name="Brakhage A.A."/>
            <person name="Braus G.H."/>
            <person name="Fischer R."/>
            <person name="Frisvad J.C."/>
            <person name="Goldman G.H."/>
            <person name="Houbraken J."/>
            <person name="Oakley B."/>
            <person name="Pocsi I."/>
            <person name="Scazzocchio C."/>
            <person name="Seiboth B."/>
            <person name="vanKuyk P.A."/>
            <person name="Wortman J."/>
            <person name="Dyer P.S."/>
            <person name="Grigoriev I.V."/>
        </authorList>
    </citation>
    <scope>NUCLEOTIDE SEQUENCE [LARGE SCALE GENOMIC DNA]</scope>
    <source>
        <strain evidence="3">CBS 516.65</strain>
    </source>
</reference>
<evidence type="ECO:0000313" key="2">
    <source>
        <dbReference type="EMBL" id="OJJ79432.1"/>
    </source>
</evidence>